<feature type="active site" description="Schiff-base intermediate with substrate" evidence="11">
    <location>
        <position position="272"/>
    </location>
</feature>
<keyword evidence="13" id="KW-0460">Magnesium</keyword>
<dbReference type="Pfam" id="PF00490">
    <property type="entry name" value="ALAD"/>
    <property type="match status" value="1"/>
</dbReference>
<dbReference type="GO" id="GO:0008270">
    <property type="term" value="F:zinc ion binding"/>
    <property type="evidence" value="ECO:0007669"/>
    <property type="project" value="TreeGrafter"/>
</dbReference>
<keyword evidence="6" id="KW-0350">Heme biosynthesis</keyword>
<comment type="similarity">
    <text evidence="2 15">Belongs to the ALAD family.</text>
</comment>
<evidence type="ECO:0000256" key="12">
    <source>
        <dbReference type="PIRSR" id="PIRSR001415-2"/>
    </source>
</evidence>
<dbReference type="PIRSF" id="PIRSF001415">
    <property type="entry name" value="Porphbilin_synth"/>
    <property type="match status" value="1"/>
</dbReference>
<comment type="catalytic activity">
    <reaction evidence="10 14">
        <text>2 5-aminolevulinate = porphobilinogen + 2 H2O + H(+)</text>
        <dbReference type="Rhea" id="RHEA:24064"/>
        <dbReference type="ChEBI" id="CHEBI:15377"/>
        <dbReference type="ChEBI" id="CHEBI:15378"/>
        <dbReference type="ChEBI" id="CHEBI:58126"/>
        <dbReference type="ChEBI" id="CHEBI:356416"/>
        <dbReference type="EC" id="4.2.1.24"/>
    </reaction>
</comment>
<name>G4CXV3_9ACTN</name>
<dbReference type="InterPro" id="IPR030656">
    <property type="entry name" value="ALAD_AS"/>
</dbReference>
<comment type="caution">
    <text evidence="16">The sequence shown here is derived from an EMBL/GenBank/DDBJ whole genome shotgun (WGS) entry which is preliminary data.</text>
</comment>
<evidence type="ECO:0000256" key="15">
    <source>
        <dbReference type="RuleBase" id="RU004161"/>
    </source>
</evidence>
<keyword evidence="13" id="KW-0479">Metal-binding</keyword>
<dbReference type="AlphaFoldDB" id="G4CXV3"/>
<keyword evidence="17" id="KW-1185">Reference proteome</keyword>
<feature type="binding site" evidence="13">
    <location>
        <position position="257"/>
    </location>
    <ligand>
        <name>Mg(2+)</name>
        <dbReference type="ChEBI" id="CHEBI:18420"/>
    </ligand>
</feature>
<protein>
    <recommendedName>
        <fullName evidence="5 14">Delta-aminolevulinic acid dehydratase</fullName>
        <ecNumber evidence="4 14">4.2.1.24</ecNumber>
    </recommendedName>
</protein>
<evidence type="ECO:0000256" key="11">
    <source>
        <dbReference type="PIRSR" id="PIRSR001415-1"/>
    </source>
</evidence>
<dbReference type="HOGENOM" id="CLU_035731_0_0_11"/>
<dbReference type="GO" id="GO:0005829">
    <property type="term" value="C:cytosol"/>
    <property type="evidence" value="ECO:0007669"/>
    <property type="project" value="TreeGrafter"/>
</dbReference>
<comment type="pathway">
    <text evidence="1">Porphyrin-containing compound metabolism; protoporphyrin-IX biosynthesis; coproporphyrinogen-III from 5-aminolevulinate: step 1/4.</text>
</comment>
<evidence type="ECO:0000256" key="14">
    <source>
        <dbReference type="RuleBase" id="RU000515"/>
    </source>
</evidence>
<feature type="binding site" evidence="12">
    <location>
        <position position="241"/>
    </location>
    <ligand>
        <name>5-aminolevulinate</name>
        <dbReference type="ChEBI" id="CHEBI:356416"/>
        <label>1</label>
    </ligand>
</feature>
<feature type="binding site" evidence="12">
    <location>
        <position position="298"/>
    </location>
    <ligand>
        <name>5-aminolevulinate</name>
        <dbReference type="ChEBI" id="CHEBI:356416"/>
        <label>2</label>
    </ligand>
</feature>
<dbReference type="EC" id="4.2.1.24" evidence="4 14"/>
<accession>G4CXV3</accession>
<dbReference type="Gene3D" id="3.20.20.70">
    <property type="entry name" value="Aldolase class I"/>
    <property type="match status" value="1"/>
</dbReference>
<keyword evidence="8 14" id="KW-0627">Porphyrin biosynthesis</keyword>
<organism evidence="16 17">
    <name type="scientific">Cutibacterium avidum ATCC 25577</name>
    <dbReference type="NCBI Taxonomy" id="997355"/>
    <lineage>
        <taxon>Bacteria</taxon>
        <taxon>Bacillati</taxon>
        <taxon>Actinomycetota</taxon>
        <taxon>Actinomycetes</taxon>
        <taxon>Propionibacteriales</taxon>
        <taxon>Propionibacteriaceae</taxon>
        <taxon>Cutibacterium</taxon>
    </lineage>
</organism>
<evidence type="ECO:0000256" key="4">
    <source>
        <dbReference type="ARBA" id="ARBA00012053"/>
    </source>
</evidence>
<evidence type="ECO:0000256" key="9">
    <source>
        <dbReference type="ARBA" id="ARBA00025628"/>
    </source>
</evidence>
<dbReference type="InterPro" id="IPR001731">
    <property type="entry name" value="ALAD"/>
</dbReference>
<dbReference type="GO" id="GO:0006782">
    <property type="term" value="P:protoporphyrinogen IX biosynthetic process"/>
    <property type="evidence" value="ECO:0007669"/>
    <property type="project" value="UniProtKB-UniPathway"/>
</dbReference>
<evidence type="ECO:0000313" key="16">
    <source>
        <dbReference type="EMBL" id="EGY77817.1"/>
    </source>
</evidence>
<evidence type="ECO:0000256" key="2">
    <source>
        <dbReference type="ARBA" id="ARBA00008055"/>
    </source>
</evidence>
<dbReference type="GO" id="GO:0004655">
    <property type="term" value="F:porphobilinogen synthase activity"/>
    <property type="evidence" value="ECO:0007669"/>
    <property type="project" value="UniProtKB-EC"/>
</dbReference>
<dbReference type="PATRIC" id="fig|997355.3.peg.1339"/>
<dbReference type="PANTHER" id="PTHR11458:SF0">
    <property type="entry name" value="DELTA-AMINOLEVULINIC ACID DEHYDRATASE"/>
    <property type="match status" value="1"/>
</dbReference>
<dbReference type="InterPro" id="IPR013785">
    <property type="entry name" value="Aldolase_TIM"/>
</dbReference>
<evidence type="ECO:0000256" key="10">
    <source>
        <dbReference type="ARBA" id="ARBA00047651"/>
    </source>
</evidence>
<evidence type="ECO:0000313" key="17">
    <source>
        <dbReference type="Proteomes" id="UP000005332"/>
    </source>
</evidence>
<gene>
    <name evidence="16" type="primary">hemB</name>
    <name evidence="16" type="ORF">HMPREF9153_1360</name>
</gene>
<evidence type="ECO:0000256" key="7">
    <source>
        <dbReference type="ARBA" id="ARBA00023239"/>
    </source>
</evidence>
<dbReference type="SMART" id="SM01004">
    <property type="entry name" value="ALAD"/>
    <property type="match status" value="1"/>
</dbReference>
<proteinExistence type="inferred from homology"/>
<evidence type="ECO:0000256" key="8">
    <source>
        <dbReference type="ARBA" id="ARBA00023244"/>
    </source>
</evidence>
<evidence type="ECO:0000256" key="1">
    <source>
        <dbReference type="ARBA" id="ARBA00004694"/>
    </source>
</evidence>
<dbReference type="SUPFAM" id="SSF51569">
    <property type="entry name" value="Aldolase"/>
    <property type="match status" value="1"/>
</dbReference>
<sequence>MIMNLYLPDSSDPRMAGVKPLPEGLRPVSRPRRLRTTAAMRRMVAETRVAPAQLMLPVFVKEGIDSPVEITSLPGQYQHSTESIKELATQAAEAGISGIDLFGIPEHKDEIGSQAWDPKGILNASVSAVREAVGDDLVICADTCLDEFTDHGHCGALTPDGRVHNDSTLPLYAAMAVSQARAGAHMVSPSGMMDGQISVIRDALDREGFTDVSIMAYSAKYASAFFGPFRDAVDCSLKGDRKSYQQDPSNRREGMRETLLDLAEGADLVMVKPASHYLDVLADIAEISQVPVAAYQVSGEYAMLEAAAANGWIDRRRCINESLTSIVRAGADLVLTYWAIEAAQMFREAF</sequence>
<dbReference type="FunFam" id="3.20.20.70:FF:000019">
    <property type="entry name" value="Delta-aminolevulinic acid dehydratase"/>
    <property type="match status" value="1"/>
</dbReference>
<evidence type="ECO:0000256" key="5">
    <source>
        <dbReference type="ARBA" id="ARBA00020771"/>
    </source>
</evidence>
<dbReference type="PROSITE" id="PS00169">
    <property type="entry name" value="D_ALA_DEHYDRATASE"/>
    <property type="match status" value="1"/>
</dbReference>
<keyword evidence="7 14" id="KW-0456">Lyase</keyword>
<feature type="binding site" evidence="12">
    <location>
        <position position="337"/>
    </location>
    <ligand>
        <name>5-aminolevulinate</name>
        <dbReference type="ChEBI" id="CHEBI:356416"/>
        <label>2</label>
    </ligand>
</feature>
<dbReference type="EMBL" id="AGBA01000013">
    <property type="protein sequence ID" value="EGY77817.1"/>
    <property type="molecule type" value="Genomic_DNA"/>
</dbReference>
<reference evidence="16 17" key="1">
    <citation type="submission" date="2011-06" db="EMBL/GenBank/DDBJ databases">
        <authorList>
            <person name="Muzny D."/>
            <person name="Qin X."/>
            <person name="Deng J."/>
            <person name="Jiang H."/>
            <person name="Liu Y."/>
            <person name="Qu J."/>
            <person name="Song X.-Z."/>
            <person name="Zhang L."/>
            <person name="Thornton R."/>
            <person name="Coyle M."/>
            <person name="Francisco L."/>
            <person name="Jackson L."/>
            <person name="Javaid M."/>
            <person name="Korchina V."/>
            <person name="Kovar C."/>
            <person name="Mata R."/>
            <person name="Mathew T."/>
            <person name="Ngo R."/>
            <person name="Nguyen L."/>
            <person name="Nguyen N."/>
            <person name="Okwuonu G."/>
            <person name="Ongeri F."/>
            <person name="Pham C."/>
            <person name="Simmons D."/>
            <person name="Wilczek-Boney K."/>
            <person name="Hale W."/>
            <person name="Jakkamsetti A."/>
            <person name="Pham P."/>
            <person name="Ruth R."/>
            <person name="San Lucas F."/>
            <person name="Warren J."/>
            <person name="Zhang J."/>
            <person name="Zhao Z."/>
            <person name="Zhou C."/>
            <person name="Zhu D."/>
            <person name="Lee S."/>
            <person name="Bess C."/>
            <person name="Blankenburg K."/>
            <person name="Forbes L."/>
            <person name="Fu Q."/>
            <person name="Gubbala S."/>
            <person name="Hirani K."/>
            <person name="Jayaseelan J.C."/>
            <person name="Lara F."/>
            <person name="Munidasa M."/>
            <person name="Palculict T."/>
            <person name="Patil S."/>
            <person name="Pu L.-L."/>
            <person name="Saada N."/>
            <person name="Tang L."/>
            <person name="Weissenberger G."/>
            <person name="Zhu Y."/>
            <person name="Hemphill L."/>
            <person name="Shang Y."/>
            <person name="Youmans B."/>
            <person name="Ayvaz T."/>
            <person name="Ross M."/>
            <person name="Santibanez J."/>
            <person name="Aqrawi P."/>
            <person name="Gross S."/>
            <person name="Joshi V."/>
            <person name="Fowler G."/>
            <person name="Nazareth L."/>
            <person name="Reid J."/>
            <person name="Worley K."/>
            <person name="Petrosino J."/>
            <person name="Highlander S."/>
            <person name="Gibbs R."/>
        </authorList>
    </citation>
    <scope>NUCLEOTIDE SEQUENCE [LARGE SCALE GENOMIC DNA]</scope>
    <source>
        <strain evidence="16 17">ATCC 25577</strain>
    </source>
</reference>
<comment type="function">
    <text evidence="9">Catalyzes an early step in the biosynthesis of tetrapyrroles. Binds two molecules of 5-aminolevulinate per subunit, each at a distinct site, and catalyzes their condensation to form porphobilinogen.</text>
</comment>
<evidence type="ECO:0000256" key="13">
    <source>
        <dbReference type="PIRSR" id="PIRSR001415-5"/>
    </source>
</evidence>
<dbReference type="Proteomes" id="UP000005332">
    <property type="component" value="Unassembled WGS sequence"/>
</dbReference>
<dbReference type="PRINTS" id="PR00144">
    <property type="entry name" value="DALDHYDRTASE"/>
</dbReference>
<dbReference type="PANTHER" id="PTHR11458">
    <property type="entry name" value="DELTA-AMINOLEVULINIC ACID DEHYDRATASE"/>
    <property type="match status" value="1"/>
</dbReference>
<dbReference type="NCBIfam" id="NF006762">
    <property type="entry name" value="PRK09283.1"/>
    <property type="match status" value="1"/>
</dbReference>
<dbReference type="UniPathway" id="UPA00251">
    <property type="reaction ID" value="UER00318"/>
</dbReference>
<feature type="active site" description="Schiff-base intermediate with substrate" evidence="11">
    <location>
        <position position="220"/>
    </location>
</feature>
<evidence type="ECO:0000256" key="3">
    <source>
        <dbReference type="ARBA" id="ARBA00011823"/>
    </source>
</evidence>
<comment type="subunit">
    <text evidence="3 14">Homooctamer.</text>
</comment>
<feature type="binding site" evidence="12">
    <location>
        <position position="230"/>
    </location>
    <ligand>
        <name>5-aminolevulinate</name>
        <dbReference type="ChEBI" id="CHEBI:356416"/>
        <label>1</label>
    </ligand>
</feature>
<evidence type="ECO:0000256" key="6">
    <source>
        <dbReference type="ARBA" id="ARBA00023133"/>
    </source>
</evidence>
<dbReference type="CDD" id="cd00384">
    <property type="entry name" value="ALAD_PBGS"/>
    <property type="match status" value="1"/>
</dbReference>